<organism evidence="1 2">
    <name type="scientific">Lysobacter soli</name>
    <dbReference type="NCBI Taxonomy" id="453783"/>
    <lineage>
        <taxon>Bacteria</taxon>
        <taxon>Pseudomonadati</taxon>
        <taxon>Pseudomonadota</taxon>
        <taxon>Gammaproteobacteria</taxon>
        <taxon>Lysobacterales</taxon>
        <taxon>Lysobacteraceae</taxon>
        <taxon>Lysobacter</taxon>
    </lineage>
</organism>
<evidence type="ECO:0000313" key="2">
    <source>
        <dbReference type="Proteomes" id="UP000256829"/>
    </source>
</evidence>
<evidence type="ECO:0000313" key="1">
    <source>
        <dbReference type="EMBL" id="RDY69555.1"/>
    </source>
</evidence>
<dbReference type="RefSeq" id="WP_147298541.1">
    <property type="nucleotide sequence ID" value="NZ_CP046603.1"/>
</dbReference>
<gene>
    <name evidence="1" type="ORF">DX912_02065</name>
</gene>
<dbReference type="OrthoDB" id="6024501at2"/>
<protein>
    <submittedName>
        <fullName evidence="1">Uncharacterized protein</fullName>
    </submittedName>
</protein>
<dbReference type="EMBL" id="QTJR01000001">
    <property type="protein sequence ID" value="RDY69555.1"/>
    <property type="molecule type" value="Genomic_DNA"/>
</dbReference>
<comment type="caution">
    <text evidence="1">The sequence shown here is derived from an EMBL/GenBank/DDBJ whole genome shotgun (WGS) entry which is preliminary data.</text>
</comment>
<dbReference type="Proteomes" id="UP000256829">
    <property type="component" value="Unassembled WGS sequence"/>
</dbReference>
<reference evidence="1 2" key="1">
    <citation type="submission" date="2018-08" db="EMBL/GenBank/DDBJ databases">
        <title>Lysobacter soli KCTC 22011, whole genome shotgun sequence.</title>
        <authorList>
            <person name="Zhang X."/>
            <person name="Feng G."/>
            <person name="Zhu H."/>
        </authorList>
    </citation>
    <scope>NUCLEOTIDE SEQUENCE [LARGE SCALE GENOMIC DNA]</scope>
    <source>
        <strain evidence="1 2">KCTC 22011</strain>
    </source>
</reference>
<sequence length="95" mass="10297">MQVNVFVVGQNEGFVVAPCGAPLPGDEMDALGEVRFGWSVDSDHVVPKLDWMGIVKDIDARGYSIVPHGDVGGLLGLPQHELNAVYPERHIRYAA</sequence>
<proteinExistence type="predicted"/>
<accession>A0A3D8VJQ5</accession>
<name>A0A3D8VJQ5_9GAMM</name>
<keyword evidence="2" id="KW-1185">Reference proteome</keyword>
<dbReference type="AlphaFoldDB" id="A0A3D8VJQ5"/>